<dbReference type="Gene3D" id="1.10.10.10">
    <property type="entry name" value="Winged helix-like DNA-binding domain superfamily/Winged helix DNA-binding domain"/>
    <property type="match status" value="1"/>
</dbReference>
<evidence type="ECO:0000313" key="5">
    <source>
        <dbReference type="EMBL" id="SIR02007.1"/>
    </source>
</evidence>
<dbReference type="InterPro" id="IPR036388">
    <property type="entry name" value="WH-like_DNA-bd_sf"/>
</dbReference>
<comment type="similarity">
    <text evidence="2">Belongs to the ROK (NagC/XylR) family.</text>
</comment>
<evidence type="ECO:0000256" key="2">
    <source>
        <dbReference type="ARBA" id="ARBA00006479"/>
    </source>
</evidence>
<dbReference type="AlphaFoldDB" id="A0A1N6XIB8"/>
<accession>A0A1N6XIB8</accession>
<dbReference type="GO" id="GO:0003677">
    <property type="term" value="F:DNA binding"/>
    <property type="evidence" value="ECO:0007669"/>
    <property type="project" value="InterPro"/>
</dbReference>
<dbReference type="OrthoDB" id="9796533at2"/>
<proteinExistence type="inferred from homology"/>
<dbReference type="RefSeq" id="WP_076545160.1">
    <property type="nucleotide sequence ID" value="NZ_FTNC01000011.1"/>
</dbReference>
<evidence type="ECO:0000256" key="1">
    <source>
        <dbReference type="ARBA" id="ARBA00002486"/>
    </source>
</evidence>
<keyword evidence="3" id="KW-0119">Carbohydrate metabolism</keyword>
<dbReference type="InterPro" id="IPR036390">
    <property type="entry name" value="WH_DNA-bd_sf"/>
</dbReference>
<dbReference type="PANTHER" id="PTHR18964:SF149">
    <property type="entry name" value="BIFUNCTIONAL UDP-N-ACETYLGLUCOSAMINE 2-EPIMERASE_N-ACETYLMANNOSAMINE KINASE"/>
    <property type="match status" value="1"/>
</dbReference>
<keyword evidence="6" id="KW-1185">Reference proteome</keyword>
<dbReference type="GO" id="GO:0042732">
    <property type="term" value="P:D-xylose metabolic process"/>
    <property type="evidence" value="ECO:0007669"/>
    <property type="project" value="UniProtKB-KW"/>
</dbReference>
<dbReference type="SUPFAM" id="SSF46785">
    <property type="entry name" value="Winged helix' DNA-binding domain"/>
    <property type="match status" value="1"/>
</dbReference>
<keyword evidence="3" id="KW-0859">Xylose metabolism</keyword>
<dbReference type="SMART" id="SM00419">
    <property type="entry name" value="HTH_CRP"/>
    <property type="match status" value="1"/>
</dbReference>
<dbReference type="Pfam" id="PF00480">
    <property type="entry name" value="ROK"/>
    <property type="match status" value="1"/>
</dbReference>
<dbReference type="Gene3D" id="3.30.420.40">
    <property type="match status" value="2"/>
</dbReference>
<feature type="domain" description="HTH crp-type" evidence="4">
    <location>
        <begin position="19"/>
        <end position="76"/>
    </location>
</feature>
<keyword evidence="5" id="KW-0418">Kinase</keyword>
<sequence>MSGINMSKVKINNRSSILKLLNSSGPLSRKDISEEIGLTPAAVSNLIKELIEEKVVQEKGEVENEIKKSGRREIHLDINYKIKKVVGIDIGINCTKIAISDLNGVIEKKIEIETNTDIQAKEFLNFIAKKTMELLFHNDLSKENIIGIGIGIVGIVDPITGISHQAYGIWDYDVNIKKIFNEIFQTKIIVDNNVRALSLAEINNNTEVKGDNILFIKYGPGIGSSLIINNRIYYGSHNNAGEIGHMILDYEGKKCRCGKNGCLESIISKNAIFEDLKIEEKIDYHESTIDFENLIKKYDKSRDKIIETMNRVSFFIALGISNVISIYDPSKVILHGKAFSYDIFTNQIKEELKNIIPKINRNNLIIKSHLKENYISGISIAIDEFFYKSGGTI</sequence>
<dbReference type="InterPro" id="IPR000600">
    <property type="entry name" value="ROK"/>
</dbReference>
<protein>
    <submittedName>
        <fullName evidence="5">Sugar kinase of the NBD/HSP70 family, may contain an N-terminal HTH domain</fullName>
    </submittedName>
</protein>
<comment type="function">
    <text evidence="1">Transcriptional repressor of xylose-utilizing enzymes.</text>
</comment>
<dbReference type="InterPro" id="IPR012318">
    <property type="entry name" value="HTH_CRP"/>
</dbReference>
<keyword evidence="5" id="KW-0808">Transferase</keyword>
<dbReference type="Pfam" id="PF13412">
    <property type="entry name" value="HTH_24"/>
    <property type="match status" value="1"/>
</dbReference>
<organism evidence="5 6">
    <name type="scientific">Halanaerobium kushneri</name>
    <dbReference type="NCBI Taxonomy" id="56779"/>
    <lineage>
        <taxon>Bacteria</taxon>
        <taxon>Bacillati</taxon>
        <taxon>Bacillota</taxon>
        <taxon>Clostridia</taxon>
        <taxon>Halanaerobiales</taxon>
        <taxon>Halanaerobiaceae</taxon>
        <taxon>Halanaerobium</taxon>
    </lineage>
</organism>
<evidence type="ECO:0000256" key="3">
    <source>
        <dbReference type="ARBA" id="ARBA00022629"/>
    </source>
</evidence>
<evidence type="ECO:0000259" key="4">
    <source>
        <dbReference type="SMART" id="SM00419"/>
    </source>
</evidence>
<dbReference type="InterPro" id="IPR043129">
    <property type="entry name" value="ATPase_NBD"/>
</dbReference>
<dbReference type="GO" id="GO:0016301">
    <property type="term" value="F:kinase activity"/>
    <property type="evidence" value="ECO:0007669"/>
    <property type="project" value="UniProtKB-KW"/>
</dbReference>
<dbReference type="EMBL" id="FTNC01000011">
    <property type="protein sequence ID" value="SIR02007.1"/>
    <property type="molecule type" value="Genomic_DNA"/>
</dbReference>
<reference evidence="6" key="1">
    <citation type="submission" date="2017-01" db="EMBL/GenBank/DDBJ databases">
        <authorList>
            <person name="Varghese N."/>
            <person name="Submissions S."/>
        </authorList>
    </citation>
    <scope>NUCLEOTIDE SEQUENCE [LARGE SCALE GENOMIC DNA]</scope>
    <source>
        <strain evidence="6">ATCC 700103</strain>
    </source>
</reference>
<dbReference type="GO" id="GO:0006355">
    <property type="term" value="P:regulation of DNA-templated transcription"/>
    <property type="evidence" value="ECO:0007669"/>
    <property type="project" value="InterPro"/>
</dbReference>
<dbReference type="Proteomes" id="UP000185669">
    <property type="component" value="Unassembled WGS sequence"/>
</dbReference>
<name>A0A1N6XIB8_9FIRM</name>
<dbReference type="SUPFAM" id="SSF53067">
    <property type="entry name" value="Actin-like ATPase domain"/>
    <property type="match status" value="1"/>
</dbReference>
<evidence type="ECO:0000313" key="6">
    <source>
        <dbReference type="Proteomes" id="UP000185669"/>
    </source>
</evidence>
<dbReference type="PANTHER" id="PTHR18964">
    <property type="entry name" value="ROK (REPRESSOR, ORF, KINASE) FAMILY"/>
    <property type="match status" value="1"/>
</dbReference>
<dbReference type="STRING" id="56779.SAMN05421834_11198"/>
<gene>
    <name evidence="5" type="ORF">SAMN05421834_11198</name>
</gene>